<dbReference type="SUPFAM" id="SSF53474">
    <property type="entry name" value="alpha/beta-Hydrolases"/>
    <property type="match status" value="1"/>
</dbReference>
<organism evidence="3">
    <name type="scientific">Lotharella globosa</name>
    <dbReference type="NCBI Taxonomy" id="91324"/>
    <lineage>
        <taxon>Eukaryota</taxon>
        <taxon>Sar</taxon>
        <taxon>Rhizaria</taxon>
        <taxon>Cercozoa</taxon>
        <taxon>Chlorarachniophyceae</taxon>
        <taxon>Lotharella</taxon>
    </lineage>
</organism>
<dbReference type="InterPro" id="IPR029058">
    <property type="entry name" value="AB_hydrolase_fold"/>
</dbReference>
<dbReference type="InterPro" id="IPR000772">
    <property type="entry name" value="Ricin_B_lectin"/>
</dbReference>
<name>A0A7S4DJ46_9EUKA</name>
<dbReference type="InterPro" id="IPR035992">
    <property type="entry name" value="Ricin_B-like_lectins"/>
</dbReference>
<dbReference type="Pfam" id="PF00652">
    <property type="entry name" value="Ricin_B_lectin"/>
    <property type="match status" value="1"/>
</dbReference>
<evidence type="ECO:0000313" key="3">
    <source>
        <dbReference type="EMBL" id="CAE0652520.1"/>
    </source>
</evidence>
<dbReference type="PROSITE" id="PS50231">
    <property type="entry name" value="RICIN_B_LECTIN"/>
    <property type="match status" value="1"/>
</dbReference>
<dbReference type="EMBL" id="HBIV01007581">
    <property type="protein sequence ID" value="CAE0652520.1"/>
    <property type="molecule type" value="Transcribed_RNA"/>
</dbReference>
<dbReference type="SMART" id="SM00458">
    <property type="entry name" value="RICIN"/>
    <property type="match status" value="1"/>
</dbReference>
<sequence>MEAVLPLFALAAGASAASSGSDPAPFSHQRLELTECGKVEYQGPWTPNGPKGHISLGDFNMCMDNGEPFGGEGSVVQVYECHPLSDDEVNQSWNVTDDGLIIALQEGSRCISADENGQALITSACDQKWDFKDGTFVHQATGKCLTARSPGAVIALPRLNIIPGAIYSQGGSSGGDMAIQFHVAFSKHVSGVCGNDAQPYHCAVTRFPGDFLLPQTNESSVPHCYGCPDGYTVLYDKCKNHPQFVDVGMLPDYPRRVCGDGGKPGCIDDAANIYDDYVYLSRGECRTYIGGAEVNTLAMYGMMTTDPETQLKYIDKCATENVDDDKECMEHVLRNSMEHLLKKPMNPPVPYATSSVKIFDMMPFIEDHNIGFEGTGFAYIPNKCYNTSNACQIMVRFHGCGGNGGVNQNSTMHCYAEANDMIVLYPRIKKNNNCSRTYQNSYEIARGCWDGYGQLSEDYALQSGAHMSTVWRMISQLAGY</sequence>
<evidence type="ECO:0000259" key="2">
    <source>
        <dbReference type="SMART" id="SM00458"/>
    </source>
</evidence>
<feature type="chain" id="PRO_5030756111" description="Ricin B lectin domain-containing protein" evidence="1">
    <location>
        <begin position="17"/>
        <end position="480"/>
    </location>
</feature>
<evidence type="ECO:0000256" key="1">
    <source>
        <dbReference type="SAM" id="SignalP"/>
    </source>
</evidence>
<protein>
    <recommendedName>
        <fullName evidence="2">Ricin B lectin domain-containing protein</fullName>
    </recommendedName>
</protein>
<gene>
    <name evidence="3" type="ORF">LGLO00237_LOCUS5623</name>
</gene>
<feature type="signal peptide" evidence="1">
    <location>
        <begin position="1"/>
        <end position="16"/>
    </location>
</feature>
<dbReference type="AlphaFoldDB" id="A0A7S4DJ46"/>
<dbReference type="SUPFAM" id="SSF50370">
    <property type="entry name" value="Ricin B-like lectins"/>
    <property type="match status" value="1"/>
</dbReference>
<keyword evidence="1" id="KW-0732">Signal</keyword>
<accession>A0A7S4DJ46</accession>
<proteinExistence type="predicted"/>
<feature type="domain" description="Ricin B lectin" evidence="2">
    <location>
        <begin position="49"/>
        <end position="180"/>
    </location>
</feature>
<reference evidence="3" key="1">
    <citation type="submission" date="2021-01" db="EMBL/GenBank/DDBJ databases">
        <authorList>
            <person name="Corre E."/>
            <person name="Pelletier E."/>
            <person name="Niang G."/>
            <person name="Scheremetjew M."/>
            <person name="Finn R."/>
            <person name="Kale V."/>
            <person name="Holt S."/>
            <person name="Cochrane G."/>
            <person name="Meng A."/>
            <person name="Brown T."/>
            <person name="Cohen L."/>
        </authorList>
    </citation>
    <scope>NUCLEOTIDE SEQUENCE</scope>
    <source>
        <strain evidence="3">CCCM811</strain>
    </source>
</reference>
<dbReference type="Gene3D" id="2.80.10.50">
    <property type="match status" value="1"/>
</dbReference>